<dbReference type="PANTHER" id="PTHR11096:SF0">
    <property type="entry name" value="RNA 3'-TERMINAL PHOSPHATE CYCLASE"/>
    <property type="match status" value="1"/>
</dbReference>
<reference evidence="9 10" key="1">
    <citation type="journal article" date="2015" name="ISME J.">
        <title>Elemental sulfur and acetate can support life of a novel strictly anaerobic haloarchaeon.</title>
        <authorList>
            <person name="Sorokin D.Y."/>
            <person name="Kublanov I.V."/>
            <person name="Gavrilov S.N."/>
            <person name="Rojo D."/>
            <person name="Roman P."/>
            <person name="Golyshin P.N."/>
            <person name="Slepak V.Z."/>
            <person name="Smedile F."/>
            <person name="Ferrer M."/>
            <person name="Messina E."/>
            <person name="La Cono V."/>
            <person name="Yakimov M.M."/>
        </authorList>
    </citation>
    <scope>NUCLEOTIDE SEQUENCE [LARGE SCALE GENOMIC DNA]</scope>
    <source>
        <strain evidence="9 10">HSR2</strain>
    </source>
</reference>
<feature type="domain" description="RNA 3'-terminal phosphate cyclase" evidence="7">
    <location>
        <begin position="8"/>
        <end position="318"/>
    </location>
</feature>
<dbReference type="RefSeq" id="WP_050048403.1">
    <property type="nucleotide sequence ID" value="NZ_CP008874.1"/>
</dbReference>
<proteinExistence type="inferred from homology"/>
<dbReference type="HOGENOM" id="CLU_027882_0_0_2"/>
<dbReference type="InterPro" id="IPR037136">
    <property type="entry name" value="RNA3'_phos_cyclase_dom_sf"/>
</dbReference>
<dbReference type="GO" id="GO:0005524">
    <property type="term" value="F:ATP binding"/>
    <property type="evidence" value="ECO:0007669"/>
    <property type="project" value="UniProtKB-KW"/>
</dbReference>
<feature type="domain" description="RNA 3'-terminal phosphate cyclase insert" evidence="8">
    <location>
        <begin position="178"/>
        <end position="270"/>
    </location>
</feature>
<evidence type="ECO:0000256" key="4">
    <source>
        <dbReference type="ARBA" id="ARBA00022741"/>
    </source>
</evidence>
<comment type="subcellular location">
    <subcellularLocation>
        <location evidence="5">Cytoplasm</location>
    </subcellularLocation>
</comment>
<dbReference type="Gene3D" id="3.30.360.20">
    <property type="entry name" value="RNA 3'-terminal phosphate cyclase, insert domain"/>
    <property type="match status" value="1"/>
</dbReference>
<dbReference type="KEGG" id="hsu:HLASF_1187"/>
<organism evidence="9 10">
    <name type="scientific">Halanaeroarchaeum sulfurireducens</name>
    <dbReference type="NCBI Taxonomy" id="1604004"/>
    <lineage>
        <taxon>Archaea</taxon>
        <taxon>Methanobacteriati</taxon>
        <taxon>Methanobacteriota</taxon>
        <taxon>Stenosarchaea group</taxon>
        <taxon>Halobacteria</taxon>
        <taxon>Halobacteriales</taxon>
        <taxon>Halobacteriaceae</taxon>
        <taxon>Halanaeroarchaeum</taxon>
    </lineage>
</organism>
<dbReference type="EMBL" id="CP008874">
    <property type="protein sequence ID" value="AKH97674.1"/>
    <property type="molecule type" value="Genomic_DNA"/>
</dbReference>
<dbReference type="NCBIfam" id="TIGR03399">
    <property type="entry name" value="RNA_3prim_cycl"/>
    <property type="match status" value="1"/>
</dbReference>
<feature type="binding site" evidence="5">
    <location>
        <position position="98"/>
    </location>
    <ligand>
        <name>ATP</name>
        <dbReference type="ChEBI" id="CHEBI:30616"/>
    </ligand>
</feature>
<dbReference type="EC" id="6.5.1.4" evidence="5 6"/>
<dbReference type="PIRSF" id="PIRSF005378">
    <property type="entry name" value="RNA3'_term_phos_cycl_euk"/>
    <property type="match status" value="1"/>
</dbReference>
<dbReference type="AlphaFoldDB" id="A0A0F7PDF3"/>
<dbReference type="Proteomes" id="UP000069906">
    <property type="component" value="Chromosome"/>
</dbReference>
<gene>
    <name evidence="5" type="primary">rtcA</name>
    <name evidence="9" type="ORF">HLASF_1187</name>
</gene>
<keyword evidence="3 5" id="KW-0436">Ligase</keyword>
<dbReference type="SUPFAM" id="SSF52913">
    <property type="entry name" value="RNA 3'-terminal phosphate cyclase, RPTC, insert domain"/>
    <property type="match status" value="1"/>
</dbReference>
<dbReference type="OrthoDB" id="7994at2157"/>
<keyword evidence="5" id="KW-0963">Cytoplasm</keyword>
<accession>A0A0F7PDF3</accession>
<evidence type="ECO:0000259" key="8">
    <source>
        <dbReference type="Pfam" id="PF05189"/>
    </source>
</evidence>
<evidence type="ECO:0000256" key="3">
    <source>
        <dbReference type="ARBA" id="ARBA00022598"/>
    </source>
</evidence>
<evidence type="ECO:0000259" key="7">
    <source>
        <dbReference type="Pfam" id="PF01137"/>
    </source>
</evidence>
<keyword evidence="10" id="KW-1185">Reference proteome</keyword>
<sequence length="345" mass="35144">MRTVDGTAGGGQLVRTAAAMSGVTGDAIRMENVRGARDQPGLRAQHVAAIETVAALADATTEGVALGSEAFTFEPGTLSGGAHEGAIETAGSVTLAFDAALPLAARLNAPATVTMSGGTDVTWSPPFDYFRSVKLPLLRTIELRAETVLGRRGFYPSGGGLAGLSLAPSTLAPLELSDRGALESVEVHSVAATSLESASVADRQAVAAIETLEASVDAPIDVDISYADAADKGSAIVIVASFESSVAGVSALGEPGKPSEAVAQTATDRLDAFRGTDAAVDVHLGDQLVPFLALAGGKVRIPRVTDHVETHLSLVREFGFSVSLTRLDDGEALLESDGGDQGTIP</sequence>
<comment type="similarity">
    <text evidence="1 5">Belongs to the RNA 3'-terminal cyclase family. Type 1 subfamily.</text>
</comment>
<evidence type="ECO:0000256" key="2">
    <source>
        <dbReference type="ARBA" id="ARBA00021428"/>
    </source>
</evidence>
<dbReference type="PANTHER" id="PTHR11096">
    <property type="entry name" value="RNA 3' TERMINAL PHOSPHATE CYCLASE"/>
    <property type="match status" value="1"/>
</dbReference>
<dbReference type="GO" id="GO:0003963">
    <property type="term" value="F:RNA-3'-phosphate cyclase activity"/>
    <property type="evidence" value="ECO:0007669"/>
    <property type="project" value="UniProtKB-UniRule"/>
</dbReference>
<dbReference type="GO" id="GO:0006396">
    <property type="term" value="P:RNA processing"/>
    <property type="evidence" value="ECO:0007669"/>
    <property type="project" value="UniProtKB-UniRule"/>
</dbReference>
<feature type="active site" description="Tele-AMP-histidine intermediate" evidence="5">
    <location>
        <position position="307"/>
    </location>
</feature>
<dbReference type="InterPro" id="IPR000228">
    <property type="entry name" value="RNA3'_term_phos_cyc"/>
</dbReference>
<evidence type="ECO:0000313" key="10">
    <source>
        <dbReference type="Proteomes" id="UP000069906"/>
    </source>
</evidence>
<comment type="function">
    <text evidence="5">Catalyzes the conversion of 3'-phosphate to a 2',3'-cyclic phosphodiester at the end of RNA. The mechanism of action of the enzyme occurs in 3 steps: (A) adenylation of the enzyme by ATP; (B) transfer of adenylate to an RNA-N3'P to produce RNA-N3'PP5'A; (C) and attack of the adjacent 2'-hydroxyl on the 3'-phosphorus in the diester linkage to produce the cyclic end product. The biological role of this enzyme is unknown but it is likely to function in some aspects of cellular RNA processing.</text>
</comment>
<dbReference type="InterPro" id="IPR013792">
    <property type="entry name" value="RNA3'P_cycl/enolpyr_Trfase_a/b"/>
</dbReference>
<dbReference type="Pfam" id="PF01137">
    <property type="entry name" value="RTC"/>
    <property type="match status" value="1"/>
</dbReference>
<feature type="binding site" evidence="5">
    <location>
        <begin position="283"/>
        <end position="287"/>
    </location>
    <ligand>
        <name>ATP</name>
        <dbReference type="ChEBI" id="CHEBI:30616"/>
    </ligand>
</feature>
<comment type="catalytic activity">
    <reaction evidence="5">
        <text>a 3'-end 3'-phospho-ribonucleotide-RNA + ATP = a 3'-end 2',3'-cyclophospho-ribonucleotide-RNA + AMP + diphosphate</text>
        <dbReference type="Rhea" id="RHEA:23976"/>
        <dbReference type="Rhea" id="RHEA-COMP:10463"/>
        <dbReference type="Rhea" id="RHEA-COMP:10464"/>
        <dbReference type="ChEBI" id="CHEBI:30616"/>
        <dbReference type="ChEBI" id="CHEBI:33019"/>
        <dbReference type="ChEBI" id="CHEBI:83062"/>
        <dbReference type="ChEBI" id="CHEBI:83064"/>
        <dbReference type="ChEBI" id="CHEBI:456215"/>
        <dbReference type="EC" id="6.5.1.4"/>
    </reaction>
</comment>
<dbReference type="GeneID" id="25159353"/>
<evidence type="ECO:0000256" key="6">
    <source>
        <dbReference type="NCBIfam" id="TIGR03399"/>
    </source>
</evidence>
<dbReference type="Pfam" id="PF05189">
    <property type="entry name" value="RTC_insert"/>
    <property type="match status" value="1"/>
</dbReference>
<keyword evidence="5" id="KW-0067">ATP-binding</keyword>
<dbReference type="InterPro" id="IPR017770">
    <property type="entry name" value="RNA3'_term_phos_cyc_type_1"/>
</dbReference>
<dbReference type="SUPFAM" id="SSF55205">
    <property type="entry name" value="EPT/RTPC-like"/>
    <property type="match status" value="1"/>
</dbReference>
<evidence type="ECO:0000256" key="5">
    <source>
        <dbReference type="HAMAP-Rule" id="MF_00200"/>
    </source>
</evidence>
<evidence type="ECO:0000313" key="9">
    <source>
        <dbReference type="EMBL" id="AKH97674.1"/>
    </source>
</evidence>
<dbReference type="InterPro" id="IPR023797">
    <property type="entry name" value="RNA3'_phos_cyclase_dom"/>
</dbReference>
<dbReference type="GO" id="GO:0005737">
    <property type="term" value="C:cytoplasm"/>
    <property type="evidence" value="ECO:0007669"/>
    <property type="project" value="UniProtKB-SubCell"/>
</dbReference>
<name>A0A0F7PDF3_9EURY</name>
<evidence type="ECO:0000256" key="1">
    <source>
        <dbReference type="ARBA" id="ARBA00009206"/>
    </source>
</evidence>
<dbReference type="HAMAP" id="MF_00200">
    <property type="entry name" value="RTC"/>
    <property type="match status" value="1"/>
</dbReference>
<dbReference type="Gene3D" id="3.65.10.20">
    <property type="entry name" value="RNA 3'-terminal phosphate cyclase domain"/>
    <property type="match status" value="1"/>
</dbReference>
<keyword evidence="4 5" id="KW-0547">Nucleotide-binding</keyword>
<dbReference type="InterPro" id="IPR013791">
    <property type="entry name" value="RNA3'-term_phos_cycl_insert"/>
</dbReference>
<protein>
    <recommendedName>
        <fullName evidence="2 5">RNA 3'-terminal phosphate cyclase</fullName>
        <shortName evidence="5">RNA cyclase</shortName>
        <shortName evidence="5">RNA-3'-phosphate cyclase</shortName>
        <ecNumber evidence="5 6">6.5.1.4</ecNumber>
    </recommendedName>
</protein>
<dbReference type="InterPro" id="IPR036553">
    <property type="entry name" value="RPTC_insert"/>
</dbReference>